<dbReference type="Proteomes" id="UP001524478">
    <property type="component" value="Unassembled WGS sequence"/>
</dbReference>
<proteinExistence type="predicted"/>
<protein>
    <submittedName>
        <fullName evidence="1">Uncharacterized protein</fullName>
    </submittedName>
</protein>
<dbReference type="RefSeq" id="WP_256312937.1">
    <property type="nucleotide sequence ID" value="NZ_JANGAC010000023.1"/>
</dbReference>
<sequence>MTNLEEHISKMSNEEIRDNIMSLNTKQLKLIKESSYLNAFNAMNTLKNTLKYKIKNDNMELTSEINLLDYYLNKTIGLLDNSIKYESDNNIKLKLQEIMDIRQELYELSSIIDGYSIEIAYVGELADQYGIKILSNKDYDNVPYSIKKVEDLIIMINEVLSKLKDDYYKYIYVISQIISILPMRLVKENYFSIVKNTIIRNLKPYTKSQVESQINEYKKQFDSSIRDGYGTKFDYYFREIQKLRNINLSDKDMDALDDIVKEIMRLTKEINEIFDFILRLGLISNMIIVINLTDRIPISKEIEDIYYNWIKIIWNEDKEKADELTDQIEKKIKEIEEDIFVDLEEFNILNSEALDREDFNYDDLNEELLYTKKVLTYYNDAKLSDYNILFPEDESLITQEYLEQIVDSLIQYINRSLSKMENIERKVRMRKLLSHIELPFNGIEEFNNYIKYSLDNRVLPKEEINFTINYILYFLEDLLNSKQEI</sequence>
<evidence type="ECO:0000313" key="1">
    <source>
        <dbReference type="EMBL" id="MCQ4925485.1"/>
    </source>
</evidence>
<evidence type="ECO:0000313" key="2">
    <source>
        <dbReference type="Proteomes" id="UP001524478"/>
    </source>
</evidence>
<name>A0ABT1SGT7_9FIRM</name>
<dbReference type="EMBL" id="JANGAC010000023">
    <property type="protein sequence ID" value="MCQ4925485.1"/>
    <property type="molecule type" value="Genomic_DNA"/>
</dbReference>
<accession>A0ABT1SGT7</accession>
<organism evidence="1 2">
    <name type="scientific">Tissierella carlieri</name>
    <dbReference type="NCBI Taxonomy" id="689904"/>
    <lineage>
        <taxon>Bacteria</taxon>
        <taxon>Bacillati</taxon>
        <taxon>Bacillota</taxon>
        <taxon>Tissierellia</taxon>
        <taxon>Tissierellales</taxon>
        <taxon>Tissierellaceae</taxon>
        <taxon>Tissierella</taxon>
    </lineage>
</organism>
<gene>
    <name evidence="1" type="ORF">NE686_20485</name>
</gene>
<keyword evidence="2" id="KW-1185">Reference proteome</keyword>
<reference evidence="1 2" key="1">
    <citation type="submission" date="2022-06" db="EMBL/GenBank/DDBJ databases">
        <title>Isolation of gut microbiota from human fecal samples.</title>
        <authorList>
            <person name="Pamer E.G."/>
            <person name="Barat B."/>
            <person name="Waligurski E."/>
            <person name="Medina S."/>
            <person name="Paddock L."/>
            <person name="Mostad J."/>
        </authorList>
    </citation>
    <scope>NUCLEOTIDE SEQUENCE [LARGE SCALE GENOMIC DNA]</scope>
    <source>
        <strain evidence="1 2">DFI.7.95</strain>
    </source>
</reference>
<comment type="caution">
    <text evidence="1">The sequence shown here is derived from an EMBL/GenBank/DDBJ whole genome shotgun (WGS) entry which is preliminary data.</text>
</comment>